<dbReference type="EMBL" id="JAKTTI010000011">
    <property type="protein sequence ID" value="MCH1625481.1"/>
    <property type="molecule type" value="Genomic_DNA"/>
</dbReference>
<dbReference type="RefSeq" id="WP_240254989.1">
    <property type="nucleotide sequence ID" value="NZ_JAKTTI010000011.1"/>
</dbReference>
<accession>A0AAW5E7W1</accession>
<dbReference type="AlphaFoldDB" id="A0AAW5E7W1"/>
<reference evidence="1" key="1">
    <citation type="submission" date="2022-02" db="EMBL/GenBank/DDBJ databases">
        <title>Fredinandcohnia quinoae sp. nov. isolated from Chenopodium quinoa seeds.</title>
        <authorList>
            <person name="Saati-Santamaria Z."/>
            <person name="Flores-Felix J.D."/>
            <person name="Igual J.M."/>
            <person name="Velazquez E."/>
            <person name="Garcia-Fraile P."/>
            <person name="Martinez-Molina E."/>
        </authorList>
    </citation>
    <scope>NUCLEOTIDE SEQUENCE</scope>
    <source>
        <strain evidence="1">SECRCQ15</strain>
    </source>
</reference>
<organism evidence="1 2">
    <name type="scientific">Fredinandcohnia quinoae</name>
    <dbReference type="NCBI Taxonomy" id="2918902"/>
    <lineage>
        <taxon>Bacteria</taxon>
        <taxon>Bacillati</taxon>
        <taxon>Bacillota</taxon>
        <taxon>Bacilli</taxon>
        <taxon>Bacillales</taxon>
        <taxon>Bacillaceae</taxon>
        <taxon>Fredinandcohnia</taxon>
    </lineage>
</organism>
<evidence type="ECO:0000313" key="1">
    <source>
        <dbReference type="EMBL" id="MCH1625481.1"/>
    </source>
</evidence>
<proteinExistence type="predicted"/>
<gene>
    <name evidence="1" type="ORF">MJG50_09090</name>
</gene>
<sequence length="127" mass="14882">MKIESATRLINKMVIEKNYSRARALILQEWKRLIEVRNYHLLNDNAKQLVKIIKEEKESGAFDSLTTTELKILYIVNQNIRDLQLSVAKRIYSEHPSLFERAEAKKLLTADARFICESWNKSNMVSN</sequence>
<dbReference type="Proteomes" id="UP001431131">
    <property type="component" value="Unassembled WGS sequence"/>
</dbReference>
<evidence type="ECO:0000313" key="2">
    <source>
        <dbReference type="Proteomes" id="UP001431131"/>
    </source>
</evidence>
<keyword evidence="2" id="KW-1185">Reference proteome</keyword>
<name>A0AAW5E7W1_9BACI</name>
<comment type="caution">
    <text evidence="1">The sequence shown here is derived from an EMBL/GenBank/DDBJ whole genome shotgun (WGS) entry which is preliminary data.</text>
</comment>
<protein>
    <submittedName>
        <fullName evidence="1">Uncharacterized protein</fullName>
    </submittedName>
</protein>